<sequence length="149" mass="15145">MAPNPFRGGAGRLRDRGTRSRAVRPSTLSLAVATVLGVLWGGGAAQAAAPGPTVPPPPPPCDSQDDEDETPPQPRAKTAVGLLVVDNSSADSWLEVDRTLNTLLAGKGTAGSDHDGGGGAIDVRTRDANGPGADPSRVGHPPWQTGDDE</sequence>
<dbReference type="RefSeq" id="WP_125057578.1">
    <property type="nucleotide sequence ID" value="NZ_BHZD01000001.1"/>
</dbReference>
<dbReference type="EMBL" id="BHZD01000001">
    <property type="protein sequence ID" value="GCD47467.1"/>
    <property type="molecule type" value="Genomic_DNA"/>
</dbReference>
<evidence type="ECO:0000256" key="1">
    <source>
        <dbReference type="SAM" id="MobiDB-lite"/>
    </source>
</evidence>
<evidence type="ECO:0000313" key="3">
    <source>
        <dbReference type="Proteomes" id="UP000286746"/>
    </source>
</evidence>
<accession>A0A401WDR4</accession>
<dbReference type="AlphaFoldDB" id="A0A401WDR4"/>
<keyword evidence="3" id="KW-1185">Reference proteome</keyword>
<evidence type="ECO:0000313" key="2">
    <source>
        <dbReference type="EMBL" id="GCD47467.1"/>
    </source>
</evidence>
<gene>
    <name evidence="2" type="ORF">GKJPGBOP_07233</name>
</gene>
<feature type="region of interest" description="Disordered" evidence="1">
    <location>
        <begin position="105"/>
        <end position="149"/>
    </location>
</feature>
<name>A0A401WDR4_STREY</name>
<feature type="region of interest" description="Disordered" evidence="1">
    <location>
        <begin position="44"/>
        <end position="80"/>
    </location>
</feature>
<dbReference type="Proteomes" id="UP000286746">
    <property type="component" value="Unassembled WGS sequence"/>
</dbReference>
<comment type="caution">
    <text evidence="2">The sequence shown here is derived from an EMBL/GenBank/DDBJ whole genome shotgun (WGS) entry which is preliminary data.</text>
</comment>
<proteinExistence type="predicted"/>
<reference evidence="2 3" key="1">
    <citation type="submission" date="2018-11" db="EMBL/GenBank/DDBJ databases">
        <title>Whole genome sequence of Streptomyces paromomycinus NBRC 15454(T).</title>
        <authorList>
            <person name="Komaki H."/>
            <person name="Tamura T."/>
        </authorList>
    </citation>
    <scope>NUCLEOTIDE SEQUENCE [LARGE SCALE GENOMIC DNA]</scope>
    <source>
        <strain evidence="2 3">NBRC 15454</strain>
    </source>
</reference>
<feature type="compositionally biased region" description="Pro residues" evidence="1">
    <location>
        <begin position="52"/>
        <end position="61"/>
    </location>
</feature>
<organism evidence="2 3">
    <name type="scientific">Streptomyces paromomycinus</name>
    <name type="common">Streptomyces rimosus subsp. paromomycinus</name>
    <dbReference type="NCBI Taxonomy" id="92743"/>
    <lineage>
        <taxon>Bacteria</taxon>
        <taxon>Bacillati</taxon>
        <taxon>Actinomycetota</taxon>
        <taxon>Actinomycetes</taxon>
        <taxon>Kitasatosporales</taxon>
        <taxon>Streptomycetaceae</taxon>
        <taxon>Streptomyces</taxon>
    </lineage>
</organism>
<feature type="region of interest" description="Disordered" evidence="1">
    <location>
        <begin position="1"/>
        <end position="23"/>
    </location>
</feature>
<protein>
    <submittedName>
        <fullName evidence="2">Uncharacterized protein</fullName>
    </submittedName>
</protein>